<comment type="caution">
    <text evidence="1">The sequence shown here is derived from an EMBL/GenBank/DDBJ whole genome shotgun (WGS) entry which is preliminary data.</text>
</comment>
<organism evidence="1 2">
    <name type="scientific">Acaulospora colombiana</name>
    <dbReference type="NCBI Taxonomy" id="27376"/>
    <lineage>
        <taxon>Eukaryota</taxon>
        <taxon>Fungi</taxon>
        <taxon>Fungi incertae sedis</taxon>
        <taxon>Mucoromycota</taxon>
        <taxon>Glomeromycotina</taxon>
        <taxon>Glomeromycetes</taxon>
        <taxon>Diversisporales</taxon>
        <taxon>Acaulosporaceae</taxon>
        <taxon>Acaulospora</taxon>
    </lineage>
</organism>
<proteinExistence type="predicted"/>
<accession>A0ACA9Q214</accession>
<name>A0ACA9Q214_9GLOM</name>
<feature type="non-terminal residue" evidence="1">
    <location>
        <position position="400"/>
    </location>
</feature>
<sequence length="400" mass="45272">IYRILDALNASPSCVAGPAWVARASSFVQESERSDVLDGLPNYENGVVNSFMEPETRVLTISSSALPMLHMKLDKSVELRKLEVKRLHILRQIRDCRQQSAVAEAPGVQESDGNTNIDAQSTESTPKPTRSSIVELHNQYNEFINQRAILQRECGRRYSDPLEVLPTEIWIECLNLVLADEIAVNGSSGGGNGYYNASQGVYHLLLVSKSWWTKLLNVPSLWSTILVDGDPDVLYRLTAGLYFSGSLPLTIIIELPFVETPSMTEVTDVTSTEAYKILTEPQVKSRIKRIIFQQSLQSRRAHRDGNDAPFITFYDTAFSLLRPFQHLPELEAVQMRHSFDYYSRTLLEEGFPISPKLRGVYRWCLPAITLEGIMRNLSRWSIKEYGGNADDEHTMQELRD</sequence>
<reference evidence="1" key="1">
    <citation type="submission" date="2021-06" db="EMBL/GenBank/DDBJ databases">
        <authorList>
            <person name="Kallberg Y."/>
            <person name="Tangrot J."/>
            <person name="Rosling A."/>
        </authorList>
    </citation>
    <scope>NUCLEOTIDE SEQUENCE</scope>
    <source>
        <strain evidence="1">CL356</strain>
    </source>
</reference>
<evidence type="ECO:0000313" key="2">
    <source>
        <dbReference type="Proteomes" id="UP000789525"/>
    </source>
</evidence>
<protein>
    <submittedName>
        <fullName evidence="1">9704_t:CDS:1</fullName>
    </submittedName>
</protein>
<keyword evidence="2" id="KW-1185">Reference proteome</keyword>
<gene>
    <name evidence="1" type="ORF">ACOLOM_LOCUS11822</name>
</gene>
<dbReference type="Proteomes" id="UP000789525">
    <property type="component" value="Unassembled WGS sequence"/>
</dbReference>
<feature type="non-terminal residue" evidence="1">
    <location>
        <position position="1"/>
    </location>
</feature>
<evidence type="ECO:0000313" key="1">
    <source>
        <dbReference type="EMBL" id="CAG8734412.1"/>
    </source>
</evidence>
<dbReference type="EMBL" id="CAJVPT010044499">
    <property type="protein sequence ID" value="CAG8734412.1"/>
    <property type="molecule type" value="Genomic_DNA"/>
</dbReference>